<dbReference type="eggNOG" id="ENOG5032PTQ">
    <property type="taxonomic scope" value="Bacteria"/>
</dbReference>
<sequence length="199" mass="21648">MPDLIKLLEQWGAVTTAPIPFAIAVAIASGLIWLAIGWSYSSVLAGKNAQIELQDRQLSDYREKLKGATPEEAKAKIDSLERTLRMTVGQSWIPLSKSQIDDLASKLKQIQKSRAQIMYENALGRELAQSIFDAFKQAGWDQAWLSTGSGLGDGLVTGWSSRAVAVKEALESTAKLPVRPIDTEKEIPDLLIVGVGINS</sequence>
<dbReference type="KEGG" id="nha:Nham_1689"/>
<gene>
    <name evidence="2" type="ordered locus">Nham_1689</name>
</gene>
<evidence type="ECO:0000313" key="3">
    <source>
        <dbReference type="Proteomes" id="UP000001953"/>
    </source>
</evidence>
<keyword evidence="1" id="KW-1133">Transmembrane helix</keyword>
<reference evidence="2 3" key="1">
    <citation type="submission" date="2006-03" db="EMBL/GenBank/DDBJ databases">
        <title>Complete sequence of chromosome of Nitrobacter hamburgensis X14.</title>
        <authorList>
            <consortium name="US DOE Joint Genome Institute"/>
            <person name="Copeland A."/>
            <person name="Lucas S."/>
            <person name="Lapidus A."/>
            <person name="Barry K."/>
            <person name="Detter J.C."/>
            <person name="Glavina del Rio T."/>
            <person name="Hammon N."/>
            <person name="Israni S."/>
            <person name="Dalin E."/>
            <person name="Tice H."/>
            <person name="Pitluck S."/>
            <person name="Chain P."/>
            <person name="Malfatti S."/>
            <person name="Shin M."/>
            <person name="Vergez L."/>
            <person name="Schmutz J."/>
            <person name="Larimer F."/>
            <person name="Land M."/>
            <person name="Hauser L."/>
            <person name="Kyrpides N."/>
            <person name="Ivanova N."/>
            <person name="Ward B."/>
            <person name="Arp D."/>
            <person name="Klotz M."/>
            <person name="Stein L."/>
            <person name="O'Mullan G."/>
            <person name="Starkenburg S."/>
            <person name="Sayavedra L."/>
            <person name="Poret-Peterson A.T."/>
            <person name="Gentry M.E."/>
            <person name="Bruce D."/>
            <person name="Richardson P."/>
        </authorList>
    </citation>
    <scope>NUCLEOTIDE SEQUENCE [LARGE SCALE GENOMIC DNA]</scope>
    <source>
        <strain evidence="3">DSM 10229 / NCIMB 13809 / X14</strain>
    </source>
</reference>
<dbReference type="RefSeq" id="WP_011510188.1">
    <property type="nucleotide sequence ID" value="NC_007964.1"/>
</dbReference>
<dbReference type="OrthoDB" id="8447060at2"/>
<dbReference type="HOGENOM" id="CLU_1395372_0_0_5"/>
<evidence type="ECO:0000313" key="2">
    <source>
        <dbReference type="EMBL" id="ABE62506.1"/>
    </source>
</evidence>
<organism evidence="2 3">
    <name type="scientific">Nitrobacter hamburgensis (strain DSM 10229 / NCIMB 13809 / X14)</name>
    <dbReference type="NCBI Taxonomy" id="323097"/>
    <lineage>
        <taxon>Bacteria</taxon>
        <taxon>Pseudomonadati</taxon>
        <taxon>Pseudomonadota</taxon>
        <taxon>Alphaproteobacteria</taxon>
        <taxon>Hyphomicrobiales</taxon>
        <taxon>Nitrobacteraceae</taxon>
        <taxon>Nitrobacter</taxon>
    </lineage>
</organism>
<dbReference type="EMBL" id="CP000319">
    <property type="protein sequence ID" value="ABE62506.1"/>
    <property type="molecule type" value="Genomic_DNA"/>
</dbReference>
<keyword evidence="1" id="KW-0472">Membrane</keyword>
<accession>Q1QMP1</accession>
<evidence type="ECO:0000256" key="1">
    <source>
        <dbReference type="SAM" id="Phobius"/>
    </source>
</evidence>
<feature type="transmembrane region" description="Helical" evidence="1">
    <location>
        <begin position="20"/>
        <end position="40"/>
    </location>
</feature>
<dbReference type="Proteomes" id="UP000001953">
    <property type="component" value="Chromosome"/>
</dbReference>
<name>Q1QMP1_NITHX</name>
<dbReference type="AlphaFoldDB" id="Q1QMP1"/>
<keyword evidence="3" id="KW-1185">Reference proteome</keyword>
<protein>
    <submittedName>
        <fullName evidence="2">Uncharacterized protein</fullName>
    </submittedName>
</protein>
<keyword evidence="1" id="KW-0812">Transmembrane</keyword>
<proteinExistence type="predicted"/>